<dbReference type="Gene3D" id="3.30.730.10">
    <property type="entry name" value="AP2/ERF domain"/>
    <property type="match status" value="1"/>
</dbReference>
<keyword evidence="7" id="KW-0539">Nucleus</keyword>
<name>A0AAD1ZMI4_9LAMI</name>
<dbReference type="FunFam" id="3.30.730.10:FF:000001">
    <property type="entry name" value="Ethylene-responsive transcription factor 2"/>
    <property type="match status" value="1"/>
</dbReference>
<evidence type="ECO:0000256" key="7">
    <source>
        <dbReference type="ARBA" id="ARBA00023242"/>
    </source>
</evidence>
<sequence>MDSIGSSSDPNPFGVFDTPEIPSSKGHSDEEVILASSRPKKRAGRKKFKETRHPVYRGIRRRNSNKWVCELREPSTQKRIWLGTYPTAEMAARAHDVAALAFRGQLACLNFADSVQRLPVPVSKDVKDIQKAALEAAELFRPPEEGGGTILQENVMDSTGVSGGNSTTLDTTKTLSDCDVSYMNEDSVTNMGGVLMSPPPSLDHSLSWDDMESDAEMELWSYSI</sequence>
<feature type="compositionally biased region" description="Polar residues" evidence="9">
    <location>
        <begin position="1"/>
        <end position="10"/>
    </location>
</feature>
<feature type="region of interest" description="Disordered" evidence="9">
    <location>
        <begin position="1"/>
        <end position="49"/>
    </location>
</feature>
<proteinExistence type="inferred from homology"/>
<comment type="similarity">
    <text evidence="8">Belongs to the AP2/ERF transcription factor family. ERF subfamily.</text>
</comment>
<feature type="domain" description="AP2/ERF" evidence="10">
    <location>
        <begin position="55"/>
        <end position="112"/>
    </location>
</feature>
<evidence type="ECO:0000256" key="8">
    <source>
        <dbReference type="ARBA" id="ARBA00024343"/>
    </source>
</evidence>
<dbReference type="PRINTS" id="PR00367">
    <property type="entry name" value="ETHRSPELEMNT"/>
</dbReference>
<dbReference type="InterPro" id="IPR016177">
    <property type="entry name" value="DNA-bd_dom_sf"/>
</dbReference>
<evidence type="ECO:0000313" key="11">
    <source>
        <dbReference type="EMBL" id="CAI9772517.1"/>
    </source>
</evidence>
<keyword evidence="5" id="KW-0010">Activator</keyword>
<dbReference type="GO" id="GO:0003677">
    <property type="term" value="F:DNA binding"/>
    <property type="evidence" value="ECO:0007669"/>
    <property type="project" value="UniProtKB-KW"/>
</dbReference>
<dbReference type="PROSITE" id="PS51032">
    <property type="entry name" value="AP2_ERF"/>
    <property type="match status" value="1"/>
</dbReference>
<evidence type="ECO:0000313" key="12">
    <source>
        <dbReference type="Proteomes" id="UP000834106"/>
    </source>
</evidence>
<dbReference type="AlphaFoldDB" id="A0AAD1ZMI4"/>
<keyword evidence="2" id="KW-0611">Plant defense</keyword>
<dbReference type="CDD" id="cd00018">
    <property type="entry name" value="AP2"/>
    <property type="match status" value="1"/>
</dbReference>
<evidence type="ECO:0000256" key="6">
    <source>
        <dbReference type="ARBA" id="ARBA00023163"/>
    </source>
</evidence>
<dbReference type="SUPFAM" id="SSF54171">
    <property type="entry name" value="DNA-binding domain"/>
    <property type="match status" value="1"/>
</dbReference>
<dbReference type="Proteomes" id="UP000834106">
    <property type="component" value="Chromosome 12"/>
</dbReference>
<evidence type="ECO:0000256" key="2">
    <source>
        <dbReference type="ARBA" id="ARBA00022821"/>
    </source>
</evidence>
<feature type="compositionally biased region" description="Basic residues" evidence="9">
    <location>
        <begin position="38"/>
        <end position="49"/>
    </location>
</feature>
<dbReference type="Pfam" id="PF00847">
    <property type="entry name" value="AP2"/>
    <property type="match status" value="1"/>
</dbReference>
<dbReference type="GO" id="GO:0005634">
    <property type="term" value="C:nucleus"/>
    <property type="evidence" value="ECO:0007669"/>
    <property type="project" value="UniProtKB-SubCell"/>
</dbReference>
<organism evidence="11 12">
    <name type="scientific">Fraxinus pennsylvanica</name>
    <dbReference type="NCBI Taxonomy" id="56036"/>
    <lineage>
        <taxon>Eukaryota</taxon>
        <taxon>Viridiplantae</taxon>
        <taxon>Streptophyta</taxon>
        <taxon>Embryophyta</taxon>
        <taxon>Tracheophyta</taxon>
        <taxon>Spermatophyta</taxon>
        <taxon>Magnoliopsida</taxon>
        <taxon>eudicotyledons</taxon>
        <taxon>Gunneridae</taxon>
        <taxon>Pentapetalae</taxon>
        <taxon>asterids</taxon>
        <taxon>lamiids</taxon>
        <taxon>Lamiales</taxon>
        <taxon>Oleaceae</taxon>
        <taxon>Oleeae</taxon>
        <taxon>Fraxinus</taxon>
    </lineage>
</organism>
<comment type="subcellular location">
    <subcellularLocation>
        <location evidence="1">Nucleus</location>
    </subcellularLocation>
</comment>
<evidence type="ECO:0000256" key="3">
    <source>
        <dbReference type="ARBA" id="ARBA00023015"/>
    </source>
</evidence>
<keyword evidence="6" id="KW-0804">Transcription</keyword>
<gene>
    <name evidence="11" type="ORF">FPE_LOCUS19947</name>
</gene>
<reference evidence="11" key="1">
    <citation type="submission" date="2023-05" db="EMBL/GenBank/DDBJ databases">
        <authorList>
            <person name="Huff M."/>
        </authorList>
    </citation>
    <scope>NUCLEOTIDE SEQUENCE</scope>
</reference>
<dbReference type="PANTHER" id="PTHR31839">
    <property type="entry name" value="DEHYDRATION-RESPONSIVE ELEMENT-BINDING PROTEIN 1D"/>
    <property type="match status" value="1"/>
</dbReference>
<accession>A0AAD1ZMI4</accession>
<dbReference type="PANTHER" id="PTHR31839:SF47">
    <property type="entry name" value="DEHYDRATION-RESPONSIVE ELEMENT-BINDING PROTEIN 1F-LIKE"/>
    <property type="match status" value="1"/>
</dbReference>
<evidence type="ECO:0000256" key="9">
    <source>
        <dbReference type="SAM" id="MobiDB-lite"/>
    </source>
</evidence>
<evidence type="ECO:0000256" key="1">
    <source>
        <dbReference type="ARBA" id="ARBA00004123"/>
    </source>
</evidence>
<dbReference type="SMART" id="SM00380">
    <property type="entry name" value="AP2"/>
    <property type="match status" value="1"/>
</dbReference>
<evidence type="ECO:0000259" key="10">
    <source>
        <dbReference type="PROSITE" id="PS51032"/>
    </source>
</evidence>
<evidence type="ECO:0000256" key="4">
    <source>
        <dbReference type="ARBA" id="ARBA00023125"/>
    </source>
</evidence>
<dbReference type="InterPro" id="IPR036955">
    <property type="entry name" value="AP2/ERF_dom_sf"/>
</dbReference>
<keyword evidence="4" id="KW-0238">DNA-binding</keyword>
<protein>
    <recommendedName>
        <fullName evidence="10">AP2/ERF domain-containing protein</fullName>
    </recommendedName>
</protein>
<dbReference type="EMBL" id="OU503047">
    <property type="protein sequence ID" value="CAI9772517.1"/>
    <property type="molecule type" value="Genomic_DNA"/>
</dbReference>
<dbReference type="GO" id="GO:0006952">
    <property type="term" value="P:defense response"/>
    <property type="evidence" value="ECO:0007669"/>
    <property type="project" value="UniProtKB-KW"/>
</dbReference>
<dbReference type="InterPro" id="IPR001471">
    <property type="entry name" value="AP2/ERF_dom"/>
</dbReference>
<dbReference type="InterPro" id="IPR045277">
    <property type="entry name" value="DRE1A-I"/>
</dbReference>
<dbReference type="GO" id="GO:0003700">
    <property type="term" value="F:DNA-binding transcription factor activity"/>
    <property type="evidence" value="ECO:0007669"/>
    <property type="project" value="InterPro"/>
</dbReference>
<evidence type="ECO:0000256" key="5">
    <source>
        <dbReference type="ARBA" id="ARBA00023159"/>
    </source>
</evidence>
<keyword evidence="12" id="KW-1185">Reference proteome</keyword>
<keyword evidence="3" id="KW-0805">Transcription regulation</keyword>